<reference evidence="2" key="1">
    <citation type="journal article" date="2022" name="Nat. Commun.">
        <title>Chromosome evolution and the genetic basis of agronomically important traits in greater yam.</title>
        <authorList>
            <person name="Bredeson J.V."/>
            <person name="Lyons J.B."/>
            <person name="Oniyinde I.O."/>
            <person name="Okereke N.R."/>
            <person name="Kolade O."/>
            <person name="Nnabue I."/>
            <person name="Nwadili C.O."/>
            <person name="Hribova E."/>
            <person name="Parker M."/>
            <person name="Nwogha J."/>
            <person name="Shu S."/>
            <person name="Carlson J."/>
            <person name="Kariba R."/>
            <person name="Muthemba S."/>
            <person name="Knop K."/>
            <person name="Barton G.J."/>
            <person name="Sherwood A.V."/>
            <person name="Lopez-Montes A."/>
            <person name="Asiedu R."/>
            <person name="Jamnadass R."/>
            <person name="Muchugi A."/>
            <person name="Goodstein D."/>
            <person name="Egesi C.N."/>
            <person name="Featherston J."/>
            <person name="Asfaw A."/>
            <person name="Simpson G.G."/>
            <person name="Dolezel J."/>
            <person name="Hendre P.S."/>
            <person name="Van Deynze A."/>
            <person name="Kumar P.L."/>
            <person name="Obidiegwu J.E."/>
            <person name="Bhattacharjee R."/>
            <person name="Rokhsar D.S."/>
        </authorList>
    </citation>
    <scope>NUCLEOTIDE SEQUENCE [LARGE SCALE GENOMIC DNA]</scope>
    <source>
        <strain evidence="2">cv. TDa95/00328</strain>
    </source>
</reference>
<evidence type="ECO:0000313" key="2">
    <source>
        <dbReference type="Proteomes" id="UP000827976"/>
    </source>
</evidence>
<organism evidence="1 2">
    <name type="scientific">Dioscorea alata</name>
    <name type="common">Purple yam</name>
    <dbReference type="NCBI Taxonomy" id="55571"/>
    <lineage>
        <taxon>Eukaryota</taxon>
        <taxon>Viridiplantae</taxon>
        <taxon>Streptophyta</taxon>
        <taxon>Embryophyta</taxon>
        <taxon>Tracheophyta</taxon>
        <taxon>Spermatophyta</taxon>
        <taxon>Magnoliopsida</taxon>
        <taxon>Liliopsida</taxon>
        <taxon>Dioscoreales</taxon>
        <taxon>Dioscoreaceae</taxon>
        <taxon>Dioscorea</taxon>
    </lineage>
</organism>
<evidence type="ECO:0000313" key="1">
    <source>
        <dbReference type="EMBL" id="KAH7667718.1"/>
    </source>
</evidence>
<protein>
    <submittedName>
        <fullName evidence="1">Uncharacterized protein</fullName>
    </submittedName>
</protein>
<sequence length="677" mass="76532">MSSWIRNAMNKAVEAGGKNNLTRTVRSYADTVVHHAGQAMAEGAKILQDRMGIRNYKSFKQTVRRLEEASVSFRGLERTQLLRRWLVALKDIERMSADPAVSEQSQSSDEPNSPRNISTVLFFDSDMEGEPMNFRDVFLYSQALEGITISMILEAPNEEEVSLLLEIFGLCITGGKEVHNAIVSSIQDLAKAFATYQDEVLVKREELLQFAQSAITGLKVNADASRIDAEASKLLQKINKVKVLQVPLDEDDNEKTGKASLPSVEALKNALLEVRLYSRLEALLLKKQSINYGDSLEIHSQKVDKLKVLAESLANSSAKAQKRIADHRHQKEEALNFRVVKEKEVCEIEEELGAEIAALEKQRDGLEAELKKVNISLASAMSRLNKSREERDQFNEASNQIVLHLKAKEDELSRSVASCKVEANVVQTWINFLDDTWNLQSSNSELKKKQIDDELERNESHFLNLTKQHLAAYKEELGPSISRIRTFVDNLMTLNERRSEEMQPAVGSEVETNPQKFLEEEYLETETKIVATFSVIEHMKKLFYEQGRSSRRDDPEVIELLTAIEKAKEEFESIERPTLEIENPKEKQIPTAKAIPSEDSQNSHSHDPQSTSSPKSTVIAGSPKSTRVSTELDPDSELAKLELEFGKVNKDYSSEEISGWEFDELEKELRSETYNNP</sequence>
<comment type="caution">
    <text evidence="1">The sequence shown here is derived from an EMBL/GenBank/DDBJ whole genome shotgun (WGS) entry which is preliminary data.</text>
</comment>
<proteinExistence type="predicted"/>
<gene>
    <name evidence="1" type="ORF">IHE45_12G077100</name>
</gene>
<keyword evidence="2" id="KW-1185">Reference proteome</keyword>
<dbReference type="Proteomes" id="UP000827976">
    <property type="component" value="Chromosome 12"/>
</dbReference>
<accession>A0ACB7V3C7</accession>
<dbReference type="EMBL" id="CM037022">
    <property type="protein sequence ID" value="KAH7667718.1"/>
    <property type="molecule type" value="Genomic_DNA"/>
</dbReference>
<name>A0ACB7V3C7_DIOAL</name>